<dbReference type="InterPro" id="IPR057214">
    <property type="entry name" value="DUF7892"/>
</dbReference>
<protein>
    <recommendedName>
        <fullName evidence="2">DUF7892 domain-containing protein</fullName>
    </recommendedName>
</protein>
<evidence type="ECO:0000256" key="1">
    <source>
        <dbReference type="SAM" id="MobiDB-lite"/>
    </source>
</evidence>
<dbReference type="Proteomes" id="UP000053789">
    <property type="component" value="Unassembled WGS sequence"/>
</dbReference>
<name>A0A0D2I0G7_CLAB1</name>
<feature type="compositionally biased region" description="Polar residues" evidence="1">
    <location>
        <begin position="34"/>
        <end position="54"/>
    </location>
</feature>
<organism evidence="3 4">
    <name type="scientific">Cladophialophora bantiana (strain ATCC 10958 / CBS 173.52 / CDC B-1940 / NIH 8579)</name>
    <name type="common">Xylohypha bantiana</name>
    <dbReference type="NCBI Taxonomy" id="1442370"/>
    <lineage>
        <taxon>Eukaryota</taxon>
        <taxon>Fungi</taxon>
        <taxon>Dikarya</taxon>
        <taxon>Ascomycota</taxon>
        <taxon>Pezizomycotina</taxon>
        <taxon>Eurotiomycetes</taxon>
        <taxon>Chaetothyriomycetidae</taxon>
        <taxon>Chaetothyriales</taxon>
        <taxon>Herpotrichiellaceae</taxon>
        <taxon>Cladophialophora</taxon>
    </lineage>
</organism>
<evidence type="ECO:0000259" key="2">
    <source>
        <dbReference type="Pfam" id="PF25422"/>
    </source>
</evidence>
<evidence type="ECO:0000313" key="4">
    <source>
        <dbReference type="Proteomes" id="UP000053789"/>
    </source>
</evidence>
<dbReference type="EMBL" id="KN846982">
    <property type="protein sequence ID" value="KIW96660.1"/>
    <property type="molecule type" value="Genomic_DNA"/>
</dbReference>
<proteinExistence type="predicted"/>
<dbReference type="Pfam" id="PF25422">
    <property type="entry name" value="DUF7892"/>
    <property type="match status" value="1"/>
</dbReference>
<evidence type="ECO:0000313" key="3">
    <source>
        <dbReference type="EMBL" id="KIW96660.1"/>
    </source>
</evidence>
<feature type="region of interest" description="Disordered" evidence="1">
    <location>
        <begin position="131"/>
        <end position="158"/>
    </location>
</feature>
<feature type="domain" description="DUF7892" evidence="2">
    <location>
        <begin position="727"/>
        <end position="840"/>
    </location>
</feature>
<dbReference type="RefSeq" id="XP_016623329.1">
    <property type="nucleotide sequence ID" value="XM_016759808.1"/>
</dbReference>
<dbReference type="HOGENOM" id="CLU_327325_0_0_1"/>
<gene>
    <name evidence="3" type="ORF">Z519_02051</name>
</gene>
<feature type="compositionally biased region" description="Pro residues" evidence="1">
    <location>
        <begin position="1"/>
        <end position="14"/>
    </location>
</feature>
<dbReference type="VEuPathDB" id="FungiDB:Z519_02051"/>
<dbReference type="GeneID" id="27694979"/>
<accession>A0A0D2I0G7</accession>
<dbReference type="AlphaFoldDB" id="A0A0D2I0G7"/>
<sequence>MDPNPPLPPPPPPCISSSTSQVLGKRKYDHQPTMLVQNQDRNSGGSAPQVLSSRLSTSRFSELLSIDTMSSKYPGIQPALSEPTSSLKTTTPTLRATFIHTTPHSIEVGRRPTIDRNHSQSLGSVVLGAHVPSVERPRPPANPPRPKRQNFRPSRPLQNSDQVYSDLWIHILSFCEPKFLLEAKTLSSDFYKLLAKNSIIWKKSRINHYGADMPDCPKGLTEQQYVDLLAGRGCQSRGCHVEGTFKVHWMFQVRLCPACFKKRTMNDNELARHREHRLPCLSENDPPPRDGRALWELLPLARTDGRREANSRHVNAETNDWALDRGRFAFLKTSFARLEDEYQKFRTSYPPDNGALMAWARKIHRETMEHMVEANKLESWSKEYTKTVQPPKNQARRQQKIGFFEARAAKMSPPMDRAILWKMAPFRRNLKGQSPTTNRVWETLWSKIEPYRWQAEQVEQFEQLMASDLIEDVPQVMLFRRLHEHRRGREAVPRSYQPEQKFVLQFAQRELARCLNDSVADEDILLLCLRNVFDAYNKLETPPIGLNFDGTTGPYRLSLDDARMIVEDVLEKMIPPHSVRGRVVFQSLRCRGCQRSDHIRTWSFVDAFEHILQTHARLVGEGLEYYQFAIPYPSRDLRGLLAEDGGAVFKFPWYTVLWPRNLPLVPRHQDVSQLGAWQPDVKTEFITLSGPLRVSAFQGRRPLQEKFADDEFALNFIHAAKTLNGVQLDGRCQMKIALKYALDLYAKKHPTEPPLSAFLESLDQLSTVNPAIELKFGCGICASEDHGSRTVQKSKQKKTMYALKNHWAASHRDSPVGWGQGMMDLPGEDEVLQQIMQVDKKLQSQKDALAERARKISTNIRKRPKSKSSVVLQMRLAAEVLDELFPRVMVQSYA</sequence>
<dbReference type="OrthoDB" id="2322499at2759"/>
<feature type="region of interest" description="Disordered" evidence="1">
    <location>
        <begin position="1"/>
        <end position="54"/>
    </location>
</feature>
<keyword evidence="4" id="KW-1185">Reference proteome</keyword>
<reference evidence="3" key="1">
    <citation type="submission" date="2015-01" db="EMBL/GenBank/DDBJ databases">
        <title>The Genome Sequence of Cladophialophora bantiana CBS 173.52.</title>
        <authorList>
            <consortium name="The Broad Institute Genomics Platform"/>
            <person name="Cuomo C."/>
            <person name="de Hoog S."/>
            <person name="Gorbushina A."/>
            <person name="Stielow B."/>
            <person name="Teixiera M."/>
            <person name="Abouelleil A."/>
            <person name="Chapman S.B."/>
            <person name="Priest M."/>
            <person name="Young S.K."/>
            <person name="Wortman J."/>
            <person name="Nusbaum C."/>
            <person name="Birren B."/>
        </authorList>
    </citation>
    <scope>NUCLEOTIDE SEQUENCE [LARGE SCALE GENOMIC DNA]</scope>
    <source>
        <strain evidence="3">CBS 173.52</strain>
    </source>
</reference>